<dbReference type="SUPFAM" id="SSF49854">
    <property type="entry name" value="Spermadhesin, CUB domain"/>
    <property type="match status" value="1"/>
</dbReference>
<organism evidence="12 13">
    <name type="scientific">Cotesia glomerata</name>
    <name type="common">Lepidopteran parasitic wasp</name>
    <name type="synonym">Apanteles glomeratus</name>
    <dbReference type="NCBI Taxonomy" id="32391"/>
    <lineage>
        <taxon>Eukaryota</taxon>
        <taxon>Metazoa</taxon>
        <taxon>Ecdysozoa</taxon>
        <taxon>Arthropoda</taxon>
        <taxon>Hexapoda</taxon>
        <taxon>Insecta</taxon>
        <taxon>Pterygota</taxon>
        <taxon>Neoptera</taxon>
        <taxon>Endopterygota</taxon>
        <taxon>Hymenoptera</taxon>
        <taxon>Apocrita</taxon>
        <taxon>Ichneumonoidea</taxon>
        <taxon>Braconidae</taxon>
        <taxon>Microgastrinae</taxon>
        <taxon>Cotesia</taxon>
    </lineage>
</organism>
<evidence type="ECO:0000256" key="4">
    <source>
        <dbReference type="ARBA" id="ARBA00022723"/>
    </source>
</evidence>
<evidence type="ECO:0000256" key="5">
    <source>
        <dbReference type="ARBA" id="ARBA00022801"/>
    </source>
</evidence>
<evidence type="ECO:0000256" key="8">
    <source>
        <dbReference type="ARBA" id="ARBA00023157"/>
    </source>
</evidence>
<evidence type="ECO:0008006" key="14">
    <source>
        <dbReference type="Google" id="ProtNLM"/>
    </source>
</evidence>
<dbReference type="Gene3D" id="2.60.120.290">
    <property type="entry name" value="Spermadhesin, CUB domain"/>
    <property type="match status" value="1"/>
</dbReference>
<feature type="domain" description="Peptidase M12A" evidence="11">
    <location>
        <begin position="1"/>
        <end position="51"/>
    </location>
</feature>
<evidence type="ECO:0000313" key="13">
    <source>
        <dbReference type="Proteomes" id="UP000826195"/>
    </source>
</evidence>
<dbReference type="AlphaFoldDB" id="A0AAV7IVF4"/>
<dbReference type="PROSITE" id="PS51864">
    <property type="entry name" value="ASTACIN"/>
    <property type="match status" value="1"/>
</dbReference>
<dbReference type="PROSITE" id="PS01180">
    <property type="entry name" value="CUB"/>
    <property type="match status" value="1"/>
</dbReference>
<evidence type="ECO:0000256" key="6">
    <source>
        <dbReference type="ARBA" id="ARBA00022833"/>
    </source>
</evidence>
<dbReference type="PANTHER" id="PTHR10127:SF780">
    <property type="entry name" value="METALLOENDOPEPTIDASE"/>
    <property type="match status" value="1"/>
</dbReference>
<dbReference type="Proteomes" id="UP000826195">
    <property type="component" value="Unassembled WGS sequence"/>
</dbReference>
<dbReference type="PANTHER" id="PTHR10127">
    <property type="entry name" value="DISCOIDIN, CUB, EGF, LAMININ , AND ZINC METALLOPROTEASE DOMAIN CONTAINING"/>
    <property type="match status" value="1"/>
</dbReference>
<comment type="caution">
    <text evidence="12">The sequence shown here is derived from an EMBL/GenBank/DDBJ whole genome shotgun (WGS) entry which is preliminary data.</text>
</comment>
<dbReference type="InterPro" id="IPR024079">
    <property type="entry name" value="MetalloPept_cat_dom_sf"/>
</dbReference>
<dbReference type="Gene3D" id="3.40.390.10">
    <property type="entry name" value="Collagenase (Catalytic Domain)"/>
    <property type="match status" value="1"/>
</dbReference>
<dbReference type="EMBL" id="JAHXZJ010000747">
    <property type="protein sequence ID" value="KAH0557746.1"/>
    <property type="molecule type" value="Genomic_DNA"/>
</dbReference>
<evidence type="ECO:0000256" key="3">
    <source>
        <dbReference type="ARBA" id="ARBA00022670"/>
    </source>
</evidence>
<dbReference type="CDD" id="cd00041">
    <property type="entry name" value="CUB"/>
    <property type="match status" value="1"/>
</dbReference>
<protein>
    <recommendedName>
        <fullName evidence="14">CUB domain-containing protein</fullName>
    </recommendedName>
</protein>
<dbReference type="InterPro" id="IPR001506">
    <property type="entry name" value="Peptidase_M12A"/>
</dbReference>
<feature type="disulfide bond" evidence="9">
    <location>
        <begin position="53"/>
        <end position="80"/>
    </location>
</feature>
<comment type="caution">
    <text evidence="9">Lacks conserved residue(s) required for the propagation of feature annotation.</text>
</comment>
<accession>A0AAV7IVF4</accession>
<keyword evidence="2" id="KW-0245">EGF-like domain</keyword>
<dbReference type="InterPro" id="IPR035914">
    <property type="entry name" value="Sperma_CUB_dom_sf"/>
</dbReference>
<evidence type="ECO:0000313" key="12">
    <source>
        <dbReference type="EMBL" id="KAH0557746.1"/>
    </source>
</evidence>
<keyword evidence="4" id="KW-0479">Metal-binding</keyword>
<evidence type="ECO:0000256" key="1">
    <source>
        <dbReference type="ARBA" id="ARBA00001947"/>
    </source>
</evidence>
<dbReference type="GO" id="GO:0006508">
    <property type="term" value="P:proteolysis"/>
    <property type="evidence" value="ECO:0007669"/>
    <property type="project" value="UniProtKB-KW"/>
</dbReference>
<dbReference type="Pfam" id="PF01400">
    <property type="entry name" value="Astacin"/>
    <property type="match status" value="1"/>
</dbReference>
<proteinExistence type="predicted"/>
<name>A0AAV7IVF4_COTGL</name>
<comment type="cofactor">
    <cofactor evidence="1">
        <name>Zn(2+)</name>
        <dbReference type="ChEBI" id="CHEBI:29105"/>
    </cofactor>
</comment>
<gene>
    <name evidence="12" type="ORF">KQX54_011210</name>
</gene>
<dbReference type="InterPro" id="IPR000859">
    <property type="entry name" value="CUB_dom"/>
</dbReference>
<evidence type="ECO:0000259" key="10">
    <source>
        <dbReference type="PROSITE" id="PS01180"/>
    </source>
</evidence>
<keyword evidence="6" id="KW-0862">Zinc</keyword>
<keyword evidence="7" id="KW-0482">Metalloprotease</keyword>
<keyword evidence="5" id="KW-0378">Hydrolase</keyword>
<dbReference type="Pfam" id="PF00431">
    <property type="entry name" value="CUB"/>
    <property type="match status" value="1"/>
</dbReference>
<keyword evidence="3" id="KW-0645">Protease</keyword>
<sequence length="199" mass="22770">MHYRTNEFACDRYKQTITPLKTEDIEIEEIGRREQLSEIDISGVNRLYNCSDCRKLLEGDHGTFNVTNDVNTSSSSTKHCEWRIVKATSDEVVFYILNLSIPESEGCRTNYLRVNDESKMDSLYANLCGQGGWEEVGSRTNQLLITYHTNTFNSKHFGFNGCFRKHCGGDIEMQDGKEYYLESPGFQISIQLTNGAFDI</sequence>
<dbReference type="GO" id="GO:0004222">
    <property type="term" value="F:metalloendopeptidase activity"/>
    <property type="evidence" value="ECO:0007669"/>
    <property type="project" value="InterPro"/>
</dbReference>
<keyword evidence="13" id="KW-1185">Reference proteome</keyword>
<evidence type="ECO:0000256" key="9">
    <source>
        <dbReference type="PROSITE-ProRule" id="PRU00059"/>
    </source>
</evidence>
<reference evidence="12 13" key="1">
    <citation type="journal article" date="2021" name="J. Hered.">
        <title>A chromosome-level genome assembly of the parasitoid wasp, Cotesia glomerata (Hymenoptera: Braconidae).</title>
        <authorList>
            <person name="Pinto B.J."/>
            <person name="Weis J.J."/>
            <person name="Gamble T."/>
            <person name="Ode P.J."/>
            <person name="Paul R."/>
            <person name="Zaspel J.M."/>
        </authorList>
    </citation>
    <scope>NUCLEOTIDE SEQUENCE [LARGE SCALE GENOMIC DNA]</scope>
    <source>
        <strain evidence="12">CgM1</strain>
    </source>
</reference>
<dbReference type="GO" id="GO:0046872">
    <property type="term" value="F:metal ion binding"/>
    <property type="evidence" value="ECO:0007669"/>
    <property type="project" value="UniProtKB-KW"/>
</dbReference>
<feature type="domain" description="CUB" evidence="10">
    <location>
        <begin position="53"/>
        <end position="166"/>
    </location>
</feature>
<evidence type="ECO:0000256" key="7">
    <source>
        <dbReference type="ARBA" id="ARBA00023049"/>
    </source>
</evidence>
<keyword evidence="8 9" id="KW-1015">Disulfide bond</keyword>
<evidence type="ECO:0000259" key="11">
    <source>
        <dbReference type="PROSITE" id="PS51864"/>
    </source>
</evidence>
<evidence type="ECO:0000256" key="2">
    <source>
        <dbReference type="ARBA" id="ARBA00022536"/>
    </source>
</evidence>
<dbReference type="SMART" id="SM00042">
    <property type="entry name" value="CUB"/>
    <property type="match status" value="1"/>
</dbReference>